<evidence type="ECO:0000313" key="3">
    <source>
        <dbReference type="EMBL" id="CAI4009532.1"/>
    </source>
</evidence>
<evidence type="ECO:0000313" key="4">
    <source>
        <dbReference type="EMBL" id="CAL1162907.1"/>
    </source>
</evidence>
<dbReference type="Proteomes" id="UP001152797">
    <property type="component" value="Unassembled WGS sequence"/>
</dbReference>
<evidence type="ECO:0000256" key="1">
    <source>
        <dbReference type="SAM" id="MobiDB-lite"/>
    </source>
</evidence>
<evidence type="ECO:0000313" key="5">
    <source>
        <dbReference type="Proteomes" id="UP001152797"/>
    </source>
</evidence>
<keyword evidence="2" id="KW-1133">Transmembrane helix</keyword>
<dbReference type="EMBL" id="CAMXCT030004557">
    <property type="protein sequence ID" value="CAL4796844.1"/>
    <property type="molecule type" value="Genomic_DNA"/>
</dbReference>
<dbReference type="AlphaFoldDB" id="A0A9P1DGQ4"/>
<reference evidence="3" key="1">
    <citation type="submission" date="2022-10" db="EMBL/GenBank/DDBJ databases">
        <authorList>
            <person name="Chen Y."/>
            <person name="Dougan E. K."/>
            <person name="Chan C."/>
            <person name="Rhodes N."/>
            <person name="Thang M."/>
        </authorList>
    </citation>
    <scope>NUCLEOTIDE SEQUENCE</scope>
</reference>
<name>A0A9P1DGQ4_9DINO</name>
<feature type="region of interest" description="Disordered" evidence="1">
    <location>
        <begin position="69"/>
        <end position="120"/>
    </location>
</feature>
<evidence type="ECO:0000256" key="2">
    <source>
        <dbReference type="SAM" id="Phobius"/>
    </source>
</evidence>
<keyword evidence="2" id="KW-0812">Transmembrane</keyword>
<reference evidence="4" key="2">
    <citation type="submission" date="2024-04" db="EMBL/GenBank/DDBJ databases">
        <authorList>
            <person name="Chen Y."/>
            <person name="Shah S."/>
            <person name="Dougan E. K."/>
            <person name="Thang M."/>
            <person name="Chan C."/>
        </authorList>
    </citation>
    <scope>NUCLEOTIDE SEQUENCE [LARGE SCALE GENOMIC DNA]</scope>
</reference>
<comment type="caution">
    <text evidence="3">The sequence shown here is derived from an EMBL/GenBank/DDBJ whole genome shotgun (WGS) entry which is preliminary data.</text>
</comment>
<feature type="compositionally biased region" description="Polar residues" evidence="1">
    <location>
        <begin position="86"/>
        <end position="116"/>
    </location>
</feature>
<keyword evidence="5" id="KW-1185">Reference proteome</keyword>
<gene>
    <name evidence="3" type="ORF">C1SCF055_LOCUS34884</name>
</gene>
<keyword evidence="2" id="KW-0472">Membrane</keyword>
<sequence length="383" mass="42497">MLSHTQINLFQVFGGQYTSVYFRYPGSWVTKPPCILRGDSFLREQQERNKKLSFEDVLKAAKGKLQALQSNGTQLQPPDRPLSTPVRAQSTQKGSSPVSVASTPVHETQKTPQQATPFADNKSMGALTASLGRMCKPKPGSGKLEVSPEIHKQWAAGGKSRKALLDILVKCNGDKEKRIRAAVAYCTAKHRVKTFVRKDKYDGTHEYWVDVETTGSYENEAEEIFTDTTAVVGEGSSKIDLGLSPLVPAACGDPEVGGGDQDSSDDDDDEGDGTAVDNIGIVVSNVLKSQSKLEGLKAKLSDVGTPEGKELLVQSSDWQWLYMIYIYIYILYILYILYTYQSLWICCGVYVYVHWYAFQSSRSCFTSKLQYMFCMTAYTSNLL</sequence>
<proteinExistence type="predicted"/>
<organism evidence="3">
    <name type="scientific">Cladocopium goreaui</name>
    <dbReference type="NCBI Taxonomy" id="2562237"/>
    <lineage>
        <taxon>Eukaryota</taxon>
        <taxon>Sar</taxon>
        <taxon>Alveolata</taxon>
        <taxon>Dinophyceae</taxon>
        <taxon>Suessiales</taxon>
        <taxon>Symbiodiniaceae</taxon>
        <taxon>Cladocopium</taxon>
    </lineage>
</organism>
<feature type="transmembrane region" description="Helical" evidence="2">
    <location>
        <begin position="320"/>
        <end position="353"/>
    </location>
</feature>
<dbReference type="EMBL" id="CAMXCT020004557">
    <property type="protein sequence ID" value="CAL1162907.1"/>
    <property type="molecule type" value="Genomic_DNA"/>
</dbReference>
<accession>A0A9P1DGQ4</accession>
<dbReference type="EMBL" id="CAMXCT010004557">
    <property type="protein sequence ID" value="CAI4009532.1"/>
    <property type="molecule type" value="Genomic_DNA"/>
</dbReference>
<protein>
    <submittedName>
        <fullName evidence="3">Uncharacterized protein</fullName>
    </submittedName>
</protein>